<dbReference type="EMBL" id="CP019948">
    <property type="protein sequence ID" value="ARN79742.1"/>
    <property type="molecule type" value="Genomic_DNA"/>
</dbReference>
<dbReference type="InterPro" id="IPR041685">
    <property type="entry name" value="AAA_GajA/Old/RecF-like"/>
</dbReference>
<proteinExistence type="predicted"/>
<dbReference type="STRING" id="655015.B1812_00185"/>
<dbReference type="KEGG" id="mbry:B1812_00185"/>
<evidence type="ECO:0000259" key="2">
    <source>
        <dbReference type="Pfam" id="PF13175"/>
    </source>
</evidence>
<evidence type="ECO:0000259" key="1">
    <source>
        <dbReference type="Pfam" id="PF12476"/>
    </source>
</evidence>
<gene>
    <name evidence="3" type="ORF">B1812_00185</name>
</gene>
<accession>A0A1W6MQA4</accession>
<dbReference type="InterPro" id="IPR022532">
    <property type="entry name" value="DUF3696"/>
</dbReference>
<dbReference type="Pfam" id="PF12476">
    <property type="entry name" value="DUF3696"/>
    <property type="match status" value="1"/>
</dbReference>
<feature type="domain" description="DUF3696" evidence="1">
    <location>
        <begin position="180"/>
        <end position="221"/>
    </location>
</feature>
<sequence length="226" mass="25397">MLYIGPARARSERYYRYQELAVSEIDPDGKNFPMFLNSLSGSQLRQLSRWIENLFGYGLTLSRSGGHISINLDEKGAASNLVDVGYGVSQILPVLAQIWWARERERPLWMGKNTIPTFLAIEQPELHLHPAHQALLADALVGEAALRGSSSRPNKVHFLVESHSETFINRLGQLVSQGKIKPESVNIVVFSPDDEEERITKVQVATFNEDGSLENWPYGFFQATVD</sequence>
<dbReference type="AlphaFoldDB" id="A0A1W6MQA4"/>
<dbReference type="InterPro" id="IPR051396">
    <property type="entry name" value="Bact_Antivir_Def_Nuclease"/>
</dbReference>
<reference evidence="3 4" key="1">
    <citation type="submission" date="2017-02" db="EMBL/GenBank/DDBJ databases">
        <authorList>
            <person name="Peterson S.W."/>
        </authorList>
    </citation>
    <scope>NUCLEOTIDE SEQUENCE [LARGE SCALE GENOMIC DNA]</scope>
    <source>
        <strain evidence="3 4">S285</strain>
    </source>
</reference>
<dbReference type="Proteomes" id="UP000193978">
    <property type="component" value="Chromosome"/>
</dbReference>
<protein>
    <submittedName>
        <fullName evidence="3">Uncharacterized protein</fullName>
    </submittedName>
</protein>
<organism evidence="3 4">
    <name type="scientific">Methylocystis bryophila</name>
    <dbReference type="NCBI Taxonomy" id="655015"/>
    <lineage>
        <taxon>Bacteria</taxon>
        <taxon>Pseudomonadati</taxon>
        <taxon>Pseudomonadota</taxon>
        <taxon>Alphaproteobacteria</taxon>
        <taxon>Hyphomicrobiales</taxon>
        <taxon>Methylocystaceae</taxon>
        <taxon>Methylocystis</taxon>
    </lineage>
</organism>
<dbReference type="Pfam" id="PF13175">
    <property type="entry name" value="AAA_15"/>
    <property type="match status" value="1"/>
</dbReference>
<dbReference type="PANTHER" id="PTHR43581:SF2">
    <property type="entry name" value="EXCINUCLEASE ATPASE SUBUNIT"/>
    <property type="match status" value="1"/>
</dbReference>
<dbReference type="PANTHER" id="PTHR43581">
    <property type="entry name" value="ATP/GTP PHOSPHATASE"/>
    <property type="match status" value="1"/>
</dbReference>
<evidence type="ECO:0000313" key="3">
    <source>
        <dbReference type="EMBL" id="ARN79742.1"/>
    </source>
</evidence>
<name>A0A1W6MQA4_9HYPH</name>
<evidence type="ECO:0000313" key="4">
    <source>
        <dbReference type="Proteomes" id="UP000193978"/>
    </source>
</evidence>
<feature type="domain" description="Endonuclease GajA/Old nuclease/RecF-like AAA" evidence="2">
    <location>
        <begin position="75"/>
        <end position="168"/>
    </location>
</feature>
<keyword evidence="4" id="KW-1185">Reference proteome</keyword>